<evidence type="ECO:0000313" key="4">
    <source>
        <dbReference type="Proteomes" id="UP000316095"/>
    </source>
</evidence>
<feature type="transmembrane region" description="Helical" evidence="2">
    <location>
        <begin position="261"/>
        <end position="288"/>
    </location>
</feature>
<keyword evidence="4" id="KW-1185">Reference proteome</keyword>
<dbReference type="OrthoDB" id="9786218at2"/>
<feature type="compositionally biased region" description="Basic and acidic residues" evidence="1">
    <location>
        <begin position="26"/>
        <end position="40"/>
    </location>
</feature>
<feature type="transmembrane region" description="Helical" evidence="2">
    <location>
        <begin position="162"/>
        <end position="181"/>
    </location>
</feature>
<evidence type="ECO:0000256" key="1">
    <source>
        <dbReference type="SAM" id="MobiDB-lite"/>
    </source>
</evidence>
<feature type="transmembrane region" description="Helical" evidence="2">
    <location>
        <begin position="139"/>
        <end position="156"/>
    </location>
</feature>
<evidence type="ECO:0000256" key="2">
    <source>
        <dbReference type="SAM" id="Phobius"/>
    </source>
</evidence>
<keyword evidence="2" id="KW-0472">Membrane</keyword>
<reference evidence="3 4" key="1">
    <citation type="submission" date="2019-02" db="EMBL/GenBank/DDBJ databases">
        <title>Deep-cultivation of Planctomycetes and their phenomic and genomic characterization uncovers novel biology.</title>
        <authorList>
            <person name="Wiegand S."/>
            <person name="Jogler M."/>
            <person name="Boedeker C."/>
            <person name="Pinto D."/>
            <person name="Vollmers J."/>
            <person name="Rivas-Marin E."/>
            <person name="Kohn T."/>
            <person name="Peeters S.H."/>
            <person name="Heuer A."/>
            <person name="Rast P."/>
            <person name="Oberbeckmann S."/>
            <person name="Bunk B."/>
            <person name="Jeske O."/>
            <person name="Meyerdierks A."/>
            <person name="Storesund J.E."/>
            <person name="Kallscheuer N."/>
            <person name="Luecker S."/>
            <person name="Lage O.M."/>
            <person name="Pohl T."/>
            <person name="Merkel B.J."/>
            <person name="Hornburger P."/>
            <person name="Mueller R.-W."/>
            <person name="Bruemmer F."/>
            <person name="Labrenz M."/>
            <person name="Spormann A.M."/>
            <person name="Op Den Camp H."/>
            <person name="Overmann J."/>
            <person name="Amann R."/>
            <person name="Jetten M.S.M."/>
            <person name="Mascher T."/>
            <person name="Medema M.H."/>
            <person name="Devos D.P."/>
            <person name="Kaster A.-K."/>
            <person name="Ovreas L."/>
            <person name="Rohde M."/>
            <person name="Galperin M.Y."/>
            <person name="Jogler C."/>
        </authorList>
    </citation>
    <scope>NUCLEOTIDE SEQUENCE [LARGE SCALE GENOMIC DNA]</scope>
    <source>
        <strain evidence="3 4">Pan54</strain>
    </source>
</reference>
<feature type="transmembrane region" description="Helical" evidence="2">
    <location>
        <begin position="333"/>
        <end position="349"/>
    </location>
</feature>
<keyword evidence="2" id="KW-0812">Transmembrane</keyword>
<keyword evidence="2" id="KW-1133">Transmembrane helix</keyword>
<dbReference type="RefSeq" id="WP_146505796.1">
    <property type="nucleotide sequence ID" value="NZ_SJPG01000001.1"/>
</dbReference>
<accession>A0A5C5XMC7</accession>
<feature type="transmembrane region" description="Helical" evidence="2">
    <location>
        <begin position="59"/>
        <end position="76"/>
    </location>
</feature>
<name>A0A5C5XMC7_9PLAN</name>
<comment type="caution">
    <text evidence="3">The sequence shown here is derived from an EMBL/GenBank/DDBJ whole genome shotgun (WGS) entry which is preliminary data.</text>
</comment>
<proteinExistence type="predicted"/>
<feature type="transmembrane region" description="Helical" evidence="2">
    <location>
        <begin position="393"/>
        <end position="417"/>
    </location>
</feature>
<gene>
    <name evidence="3" type="ORF">Pan54_48150</name>
</gene>
<feature type="transmembrane region" description="Helical" evidence="2">
    <location>
        <begin position="213"/>
        <end position="240"/>
    </location>
</feature>
<feature type="transmembrane region" description="Helical" evidence="2">
    <location>
        <begin position="308"/>
        <end position="326"/>
    </location>
</feature>
<feature type="compositionally biased region" description="Polar residues" evidence="1">
    <location>
        <begin position="1"/>
        <end position="16"/>
    </location>
</feature>
<protein>
    <recommendedName>
        <fullName evidence="5">Glycosyltransferase RgtA/B/C/D-like domain-containing protein</fullName>
    </recommendedName>
</protein>
<feature type="region of interest" description="Disordered" evidence="1">
    <location>
        <begin position="1"/>
        <end position="40"/>
    </location>
</feature>
<feature type="transmembrane region" description="Helical" evidence="2">
    <location>
        <begin position="355"/>
        <end position="372"/>
    </location>
</feature>
<dbReference type="AlphaFoldDB" id="A0A5C5XMC7"/>
<dbReference type="EMBL" id="SJPG01000001">
    <property type="protein sequence ID" value="TWT64054.1"/>
    <property type="molecule type" value="Genomic_DNA"/>
</dbReference>
<organism evidence="3 4">
    <name type="scientific">Rubinisphaera italica</name>
    <dbReference type="NCBI Taxonomy" id="2527969"/>
    <lineage>
        <taxon>Bacteria</taxon>
        <taxon>Pseudomonadati</taxon>
        <taxon>Planctomycetota</taxon>
        <taxon>Planctomycetia</taxon>
        <taxon>Planctomycetales</taxon>
        <taxon>Planctomycetaceae</taxon>
        <taxon>Rubinisphaera</taxon>
    </lineage>
</organism>
<evidence type="ECO:0008006" key="5">
    <source>
        <dbReference type="Google" id="ProtNLM"/>
    </source>
</evidence>
<evidence type="ECO:0000313" key="3">
    <source>
        <dbReference type="EMBL" id="TWT64054.1"/>
    </source>
</evidence>
<sequence length="557" mass="63414">MNHSEITSTDNPNPETLQDDSVGVVEPKESIEETSESHVPDASMLEDRFPEWAQMSRSAAIWTTIVGFIYAVLNYHKLWYTDLWGHLAYGRVIVESKSIPATEPLLPLCEGMPFFDTAWLSQVLGYLMYEQFGVTSLRFLYALALTICVVALLIRFRQKTDSYGLSLIGLAVFGFVAWKTLTIIRPQIAGFTCFVLVWTLVSCHKWTKWQWGLVPAIFLLWANLHGSFPVGLGLIGLLWIGKTADQYLRTKRIAAWASLRYFVMLELCLLAVLINPYGIGIFSIIHSISGNLNLSTLVEWEPLTLRMAHGQAMVIVGILLIILYSYTPRRVSIAEFLLLIVFAIAGMWSVRMVVWWTPIAALSVVVHGHAILNRFSKLKSETQNEPHRSGLNTVVAVGMSWIFFAYTPFGATLLHGYPQEPEKALDFYRSNLSSLTPVLLANYLNEHEPDGLIFNAYEWGDYLLWTGPEDRQLFLNSHAHLVPRDVWLDYFVIARANQGWEDKIDRYGANTVVIDKRYHSRLLEALKQDSKWKLDYEDELGAIFFRRNPIVTGLIIK</sequence>
<dbReference type="Proteomes" id="UP000316095">
    <property type="component" value="Unassembled WGS sequence"/>
</dbReference>